<dbReference type="EMBL" id="JABWSX010000001">
    <property type="protein sequence ID" value="NVL06456.1"/>
    <property type="molecule type" value="Genomic_DNA"/>
</dbReference>
<dbReference type="AlphaFoldDB" id="A0A973WLG9"/>
<proteinExistence type="predicted"/>
<evidence type="ECO:0000313" key="3">
    <source>
        <dbReference type="Proteomes" id="UP000692816"/>
    </source>
</evidence>
<name>A0A973WLG9_9BRAD</name>
<comment type="caution">
    <text evidence="2">The sequence shown here is derived from an EMBL/GenBank/DDBJ whole genome shotgun (WGS) entry which is preliminary data.</text>
</comment>
<dbReference type="Proteomes" id="UP000692816">
    <property type="component" value="Unassembled WGS sequence"/>
</dbReference>
<reference evidence="1" key="2">
    <citation type="journal article" date="2021" name="Int. J. Syst. Evol. Microbiol.">
        <title>Bradyrhizobium septentrionale sp. nov. (sv. septentrionale) and Bradyrhizobium quebecense sp. nov. (sv. septentrionale) associated with legumes native to Canada possess rearranged symbiosis genes and numerous insertion sequences.</title>
        <authorList>
            <person name="Bromfield E.S.P."/>
            <person name="Cloutier S."/>
        </authorList>
    </citation>
    <scope>NUCLEOTIDE SEQUENCE</scope>
    <source>
        <strain evidence="1">12S5</strain>
    </source>
</reference>
<organism evidence="2">
    <name type="scientific">Bradyrhizobium quebecense</name>
    <dbReference type="NCBI Taxonomy" id="2748629"/>
    <lineage>
        <taxon>Bacteria</taxon>
        <taxon>Pseudomonadati</taxon>
        <taxon>Pseudomonadota</taxon>
        <taxon>Alphaproteobacteria</taxon>
        <taxon>Hyphomicrobiales</taxon>
        <taxon>Nitrobacteraceae</taxon>
        <taxon>Bradyrhizobium</taxon>
    </lineage>
</organism>
<dbReference type="RefSeq" id="WP_176530285.1">
    <property type="nucleotide sequence ID" value="NZ_CP088022.1"/>
</dbReference>
<gene>
    <name evidence="2" type="ORF">HU230_12090</name>
    <name evidence="1" type="ORF">J4P68_05480</name>
</gene>
<keyword evidence="3" id="KW-1185">Reference proteome</keyword>
<protein>
    <submittedName>
        <fullName evidence="2">Uncharacterized protein</fullName>
    </submittedName>
</protein>
<evidence type="ECO:0000313" key="1">
    <source>
        <dbReference type="EMBL" id="MBO1428879.1"/>
    </source>
</evidence>
<reference evidence="2" key="1">
    <citation type="submission" date="2020-06" db="EMBL/GenBank/DDBJ databases">
        <title>Whole Genome Sequence of Bradyrhizobium sp. Strain 66S1MB.</title>
        <authorList>
            <person name="Bromfield E."/>
            <person name="Cloutier S."/>
        </authorList>
    </citation>
    <scope>NUCLEOTIDE SEQUENCE</scope>
    <source>
        <strain evidence="2">66S1MB</strain>
    </source>
</reference>
<accession>A0A973WLG9</accession>
<dbReference type="EMBL" id="JAGEPA010000001">
    <property type="protein sequence ID" value="MBO1428879.1"/>
    <property type="molecule type" value="Genomic_DNA"/>
</dbReference>
<evidence type="ECO:0000313" key="2">
    <source>
        <dbReference type="EMBL" id="NVL06456.1"/>
    </source>
</evidence>
<sequence>MVIKRSRLMHTESLEERLNIKAQRLLKEAWGHSTGVERSRLIRKARLAETASQLSDWLRSPGLRALTLGVDTISMRKAAQAG</sequence>